<dbReference type="InterPro" id="IPR022398">
    <property type="entry name" value="Peptidase_S8_His-AS"/>
</dbReference>
<keyword evidence="5 6" id="KW-0720">Serine protease</keyword>
<reference evidence="11 12" key="1">
    <citation type="journal article" date="2015" name="BMC Genomics">
        <title>Insights from the genome of Ophiocordyceps polyrhachis-furcata to pathogenicity and host specificity in insect fungi.</title>
        <authorList>
            <person name="Wichadakul D."/>
            <person name="Kobmoo N."/>
            <person name="Ingsriswang S."/>
            <person name="Tangphatsornruang S."/>
            <person name="Chantasingh D."/>
            <person name="Luangsa-ard J.J."/>
            <person name="Eurwilaichitr L."/>
        </authorList>
    </citation>
    <scope>NUCLEOTIDE SEQUENCE [LARGE SCALE GENOMIC DNA]</scope>
    <source>
        <strain evidence="11 12">BCC 54312</strain>
    </source>
</reference>
<comment type="caution">
    <text evidence="11">The sequence shown here is derived from an EMBL/GenBank/DDBJ whole genome shotgun (WGS) entry which is preliminary data.</text>
</comment>
<sequence length="390" mass="40884">MRPSLLLVLLPAVTAAPATKRSEPAPLLKPLGARKLIANKYIVKLKDEMSFATADEAVVALSKDADHVYNHAFHGFAAHLSAEDLTKLRDHPEVDYVEHDAVVSIAAYTQQPGAPWGLGRISHRQPGSTTYVYDDSAGAGTCAYVIDTGIEASHPEFQGRATQVASFIPGETTDGHGHGTHCAGTIGSRAYGVAKMTKLYGIKVLSNSGSGSYSSIIAGMDYAVTDSRRRSCPKGVVANMSLGGSFSTSINQAAAAMIRAGVFLSVAAGNDNQDASRTSPASEPTVCTVGATNATDFRSSFSNYGRSLDIFAPGSNILSTWIGGRTNTISGTSMATPHITGLGAYLATLEGFSDPQALCRRIQQLATKDVLKNVPFGTVNLLAFNGNPQG</sequence>
<feature type="chain" id="PRO_5016595995" evidence="8">
    <location>
        <begin position="16"/>
        <end position="390"/>
    </location>
</feature>
<dbReference type="CDD" id="cd04077">
    <property type="entry name" value="Peptidases_S8_PCSK9_ProteinaseK_like"/>
    <property type="match status" value="1"/>
</dbReference>
<dbReference type="STRING" id="1330021.A0A367LM42"/>
<dbReference type="InterPro" id="IPR015500">
    <property type="entry name" value="Peptidase_S8_subtilisin-rel"/>
</dbReference>
<feature type="active site" description="Charge relay system" evidence="6">
    <location>
        <position position="147"/>
    </location>
</feature>
<keyword evidence="4 6" id="KW-0378">Hydrolase</keyword>
<evidence type="ECO:0000256" key="7">
    <source>
        <dbReference type="RuleBase" id="RU003355"/>
    </source>
</evidence>
<dbReference type="PROSITE" id="PS51892">
    <property type="entry name" value="SUBTILASE"/>
    <property type="match status" value="1"/>
</dbReference>
<dbReference type="Gene3D" id="3.30.70.80">
    <property type="entry name" value="Peptidase S8 propeptide/proteinase inhibitor I9"/>
    <property type="match status" value="1"/>
</dbReference>
<evidence type="ECO:0000256" key="1">
    <source>
        <dbReference type="ARBA" id="ARBA00011073"/>
    </source>
</evidence>
<dbReference type="PANTHER" id="PTHR43806">
    <property type="entry name" value="PEPTIDASE S8"/>
    <property type="match status" value="1"/>
</dbReference>
<evidence type="ECO:0000256" key="6">
    <source>
        <dbReference type="PROSITE-ProRule" id="PRU01240"/>
    </source>
</evidence>
<evidence type="ECO:0000313" key="12">
    <source>
        <dbReference type="Proteomes" id="UP000253664"/>
    </source>
</evidence>
<dbReference type="OrthoDB" id="206201at2759"/>
<dbReference type="Pfam" id="PF05922">
    <property type="entry name" value="Inhibitor_I9"/>
    <property type="match status" value="1"/>
</dbReference>
<accession>A0A367LM42</accession>
<dbReference type="PRINTS" id="PR00723">
    <property type="entry name" value="SUBTILISIN"/>
</dbReference>
<evidence type="ECO:0000259" key="9">
    <source>
        <dbReference type="Pfam" id="PF00082"/>
    </source>
</evidence>
<dbReference type="InterPro" id="IPR036852">
    <property type="entry name" value="Peptidase_S8/S53_dom_sf"/>
</dbReference>
<comment type="similarity">
    <text evidence="1 6 7">Belongs to the peptidase S8 family.</text>
</comment>
<keyword evidence="12" id="KW-1185">Reference proteome</keyword>
<dbReference type="AlphaFoldDB" id="A0A367LM42"/>
<protein>
    <submittedName>
        <fullName evidence="11">Subtilisin-like protease</fullName>
    </submittedName>
</protein>
<dbReference type="GO" id="GO:0005576">
    <property type="term" value="C:extracellular region"/>
    <property type="evidence" value="ECO:0007669"/>
    <property type="project" value="UniProtKB-ARBA"/>
</dbReference>
<gene>
    <name evidence="11" type="ORF">L249_3540</name>
</gene>
<evidence type="ECO:0000313" key="11">
    <source>
        <dbReference type="EMBL" id="RCI15505.1"/>
    </source>
</evidence>
<evidence type="ECO:0000256" key="5">
    <source>
        <dbReference type="ARBA" id="ARBA00022825"/>
    </source>
</evidence>
<evidence type="ECO:0000256" key="8">
    <source>
        <dbReference type="SAM" id="SignalP"/>
    </source>
</evidence>
<dbReference type="PROSITE" id="PS00136">
    <property type="entry name" value="SUBTILASE_ASP"/>
    <property type="match status" value="1"/>
</dbReference>
<feature type="active site" description="Charge relay system" evidence="6">
    <location>
        <position position="178"/>
    </location>
</feature>
<feature type="domain" description="Inhibitor I9" evidence="10">
    <location>
        <begin position="41"/>
        <end position="105"/>
    </location>
</feature>
<dbReference type="InterPro" id="IPR050131">
    <property type="entry name" value="Peptidase_S8_subtilisin-like"/>
</dbReference>
<organism evidence="11 12">
    <name type="scientific">Ophiocordyceps polyrhachis-furcata BCC 54312</name>
    <dbReference type="NCBI Taxonomy" id="1330021"/>
    <lineage>
        <taxon>Eukaryota</taxon>
        <taxon>Fungi</taxon>
        <taxon>Dikarya</taxon>
        <taxon>Ascomycota</taxon>
        <taxon>Pezizomycotina</taxon>
        <taxon>Sordariomycetes</taxon>
        <taxon>Hypocreomycetidae</taxon>
        <taxon>Hypocreales</taxon>
        <taxon>Ophiocordycipitaceae</taxon>
        <taxon>Ophiocordyceps</taxon>
    </lineage>
</organism>
<dbReference type="GO" id="GO:0004252">
    <property type="term" value="F:serine-type endopeptidase activity"/>
    <property type="evidence" value="ECO:0007669"/>
    <property type="project" value="UniProtKB-UniRule"/>
</dbReference>
<dbReference type="Pfam" id="PF00082">
    <property type="entry name" value="Peptidase_S8"/>
    <property type="match status" value="1"/>
</dbReference>
<feature type="signal peptide" evidence="8">
    <location>
        <begin position="1"/>
        <end position="15"/>
    </location>
</feature>
<dbReference type="FunFam" id="3.40.50.200:FF:000014">
    <property type="entry name" value="Proteinase K"/>
    <property type="match status" value="1"/>
</dbReference>
<dbReference type="PANTHER" id="PTHR43806:SF58">
    <property type="entry name" value="ALKALINE PROTEASE 1-RELATED"/>
    <property type="match status" value="1"/>
</dbReference>
<feature type="domain" description="Peptidase S8/S53" evidence="9">
    <location>
        <begin position="145"/>
        <end position="350"/>
    </location>
</feature>
<evidence type="ECO:0000259" key="10">
    <source>
        <dbReference type="Pfam" id="PF05922"/>
    </source>
</evidence>
<dbReference type="PROSITE" id="PS00138">
    <property type="entry name" value="SUBTILASE_SER"/>
    <property type="match status" value="1"/>
</dbReference>
<dbReference type="InterPro" id="IPR034193">
    <property type="entry name" value="PCSK9_ProteinaseK-like"/>
</dbReference>
<dbReference type="GO" id="GO:0006508">
    <property type="term" value="P:proteolysis"/>
    <property type="evidence" value="ECO:0007669"/>
    <property type="project" value="UniProtKB-KW"/>
</dbReference>
<dbReference type="Proteomes" id="UP000253664">
    <property type="component" value="Unassembled WGS sequence"/>
</dbReference>
<keyword evidence="2 6" id="KW-0645">Protease</keyword>
<feature type="active site" description="Charge relay system" evidence="6">
    <location>
        <position position="333"/>
    </location>
</feature>
<proteinExistence type="inferred from homology"/>
<evidence type="ECO:0000256" key="2">
    <source>
        <dbReference type="ARBA" id="ARBA00022670"/>
    </source>
</evidence>
<evidence type="ECO:0000256" key="4">
    <source>
        <dbReference type="ARBA" id="ARBA00022801"/>
    </source>
</evidence>
<dbReference type="EMBL" id="LKCN02000002">
    <property type="protein sequence ID" value="RCI15505.1"/>
    <property type="molecule type" value="Genomic_DNA"/>
</dbReference>
<keyword evidence="3 8" id="KW-0732">Signal</keyword>
<dbReference type="InterPro" id="IPR023828">
    <property type="entry name" value="Peptidase_S8_Ser-AS"/>
</dbReference>
<name>A0A367LM42_9HYPO</name>
<evidence type="ECO:0000256" key="3">
    <source>
        <dbReference type="ARBA" id="ARBA00022729"/>
    </source>
</evidence>
<dbReference type="SUPFAM" id="SSF52743">
    <property type="entry name" value="Subtilisin-like"/>
    <property type="match status" value="1"/>
</dbReference>
<dbReference type="SUPFAM" id="SSF54897">
    <property type="entry name" value="Protease propeptides/inhibitors"/>
    <property type="match status" value="1"/>
</dbReference>
<dbReference type="InterPro" id="IPR000209">
    <property type="entry name" value="Peptidase_S8/S53_dom"/>
</dbReference>
<dbReference type="PROSITE" id="PS00137">
    <property type="entry name" value="SUBTILASE_HIS"/>
    <property type="match status" value="1"/>
</dbReference>
<dbReference type="InterPro" id="IPR037045">
    <property type="entry name" value="S8pro/Inhibitor_I9_sf"/>
</dbReference>
<dbReference type="Gene3D" id="3.40.50.200">
    <property type="entry name" value="Peptidase S8/S53 domain"/>
    <property type="match status" value="1"/>
</dbReference>
<dbReference type="InterPro" id="IPR010259">
    <property type="entry name" value="S8pro/Inhibitor_I9"/>
</dbReference>
<dbReference type="InterPro" id="IPR023827">
    <property type="entry name" value="Peptidase_S8_Asp-AS"/>
</dbReference>